<proteinExistence type="predicted"/>
<feature type="compositionally biased region" description="Low complexity" evidence="1">
    <location>
        <begin position="352"/>
        <end position="390"/>
    </location>
</feature>
<name>K0TKJ4_THAOC</name>
<evidence type="ECO:0008006" key="4">
    <source>
        <dbReference type="Google" id="ProtNLM"/>
    </source>
</evidence>
<dbReference type="AlphaFoldDB" id="K0TKJ4"/>
<feature type="compositionally biased region" description="Basic and acidic residues" evidence="1">
    <location>
        <begin position="1"/>
        <end position="17"/>
    </location>
</feature>
<evidence type="ECO:0000313" key="2">
    <source>
        <dbReference type="EMBL" id="EJK74611.1"/>
    </source>
</evidence>
<dbReference type="Proteomes" id="UP000266841">
    <property type="component" value="Unassembled WGS sequence"/>
</dbReference>
<feature type="compositionally biased region" description="Low complexity" evidence="1">
    <location>
        <begin position="48"/>
        <end position="74"/>
    </location>
</feature>
<dbReference type="eggNOG" id="ENOG502RZNG">
    <property type="taxonomic scope" value="Eukaryota"/>
</dbReference>
<comment type="caution">
    <text evidence="2">The sequence shown here is derived from an EMBL/GenBank/DDBJ whole genome shotgun (WGS) entry which is preliminary data.</text>
</comment>
<protein>
    <recommendedName>
        <fullName evidence="4">MAM domain-containing protein</fullName>
    </recommendedName>
</protein>
<reference evidence="2 3" key="1">
    <citation type="journal article" date="2012" name="Genome Biol.">
        <title>Genome and low-iron response of an oceanic diatom adapted to chronic iron limitation.</title>
        <authorList>
            <person name="Lommer M."/>
            <person name="Specht M."/>
            <person name="Roy A.S."/>
            <person name="Kraemer L."/>
            <person name="Andreson R."/>
            <person name="Gutowska M.A."/>
            <person name="Wolf J."/>
            <person name="Bergner S.V."/>
            <person name="Schilhabel M.B."/>
            <person name="Klostermeier U.C."/>
            <person name="Beiko R.G."/>
            <person name="Rosenstiel P."/>
            <person name="Hippler M."/>
            <person name="Laroche J."/>
        </authorList>
    </citation>
    <scope>NUCLEOTIDE SEQUENCE [LARGE SCALE GENOMIC DNA]</scope>
    <source>
        <strain evidence="2 3">CCMP1005</strain>
    </source>
</reference>
<sequence length="793" mass="83991">THEDAGGLRLVETDARSHTGPHTDAARHQKAYGAERDALPDATAGRRPTASSDAAAHAAAHASPTSPPVVVTRRPTPPPVDPGACANLDRTPTRSRPGVFPTPPWSTSGDDGLGWAITTSKAEDGTYSIESPDFESVARPGVSYASNATLDVCPGYPGGQVRLQVYPSVVPPFDILLIYIDGEVGPQLADVHEWTELIIDLEPSDDGHRIDFSYQYNRFRVQDLPPSPARREGRIWIDNVEIVYDGGQPPTRPPVQPATAAPTPRPVTSAPTGDPTKSPSSSPTNPAPTTEAPVAGTKDPTFSPTTTDEGFPAHQSPVGDSEPPSISTVPSYAPSVSSGPTFSDVTQIPSDSPTLSVAPSPAPSLAPSTSSGPTISSVSPPTESPTKTPTFYPSYFPTKEETSEPSASPVTDAPSPAPMGQGTVVPLFADGFEDQTFPSIPWLTDADNPWALSTARVHDGEYSIKSPDLANAALTPGQSYVTLVTNLTWPVGSVVMWVYVSTEMPFDRAELYVDGNKRRDLQSTGDWQELVVQLSPGPHTVELRYQYNPANLGVFPPSVSNPATYLGAVFVDDVYFLEAGAVLPPSPAAVPSTATPQTLAPTQSLAPTIGLAPIAPLDPNPDSFETGSWPVNPWFSSGDGDWAISTVRASDGTSSLQSPDFDGSPGPRVSNATLMIGPDYGGGLMNVVVLASVLPPHDFFTINIDGVTATQFASVIEWQPVSLGLSPGEHKIDFSYEYNTFGADPLPPRQPQIEGAAWIDSVEIVELTRRQQNRLRGGMNLLSAGEDEEFSAR</sequence>
<organism evidence="2 3">
    <name type="scientific">Thalassiosira oceanica</name>
    <name type="common">Marine diatom</name>
    <dbReference type="NCBI Taxonomy" id="159749"/>
    <lineage>
        <taxon>Eukaryota</taxon>
        <taxon>Sar</taxon>
        <taxon>Stramenopiles</taxon>
        <taxon>Ochrophyta</taxon>
        <taxon>Bacillariophyta</taxon>
        <taxon>Coscinodiscophyceae</taxon>
        <taxon>Thalassiosirophycidae</taxon>
        <taxon>Thalassiosirales</taxon>
        <taxon>Thalassiosiraceae</taxon>
        <taxon>Thalassiosira</taxon>
    </lineage>
</organism>
<evidence type="ECO:0000256" key="1">
    <source>
        <dbReference type="SAM" id="MobiDB-lite"/>
    </source>
</evidence>
<dbReference type="PANTHER" id="PTHR45725">
    <property type="entry name" value="FORMIN HOMOLOGY 2 FAMILY MEMBER"/>
    <property type="match status" value="1"/>
</dbReference>
<dbReference type="InterPro" id="IPR051425">
    <property type="entry name" value="Formin_Homology"/>
</dbReference>
<feature type="region of interest" description="Disordered" evidence="1">
    <location>
        <begin position="1"/>
        <end position="113"/>
    </location>
</feature>
<feature type="compositionally biased region" description="Polar residues" evidence="1">
    <location>
        <begin position="324"/>
        <end position="351"/>
    </location>
</feature>
<evidence type="ECO:0000313" key="3">
    <source>
        <dbReference type="Proteomes" id="UP000266841"/>
    </source>
</evidence>
<accession>K0TKJ4</accession>
<keyword evidence="3" id="KW-1185">Reference proteome</keyword>
<feature type="region of interest" description="Disordered" evidence="1">
    <location>
        <begin position="246"/>
        <end position="425"/>
    </location>
</feature>
<gene>
    <name evidence="2" type="ORF">THAOC_03700</name>
</gene>
<dbReference type="EMBL" id="AGNL01003497">
    <property type="protein sequence ID" value="EJK74611.1"/>
    <property type="molecule type" value="Genomic_DNA"/>
</dbReference>
<feature type="non-terminal residue" evidence="2">
    <location>
        <position position="1"/>
    </location>
</feature>
<feature type="compositionally biased region" description="Low complexity" evidence="1">
    <location>
        <begin position="257"/>
        <end position="290"/>
    </location>
</feature>